<dbReference type="InterPro" id="IPR010982">
    <property type="entry name" value="Lambda_DNA-bd_dom_sf"/>
</dbReference>
<evidence type="ECO:0000313" key="2">
    <source>
        <dbReference type="EMBL" id="TKK84718.1"/>
    </source>
</evidence>
<dbReference type="Pfam" id="PF01381">
    <property type="entry name" value="HTH_3"/>
    <property type="match status" value="1"/>
</dbReference>
<dbReference type="PANTHER" id="PTHR37038">
    <property type="entry name" value="TRANSCRIPTIONAL REGULATOR-RELATED"/>
    <property type="match status" value="1"/>
</dbReference>
<dbReference type="InterPro" id="IPR001387">
    <property type="entry name" value="Cro/C1-type_HTH"/>
</dbReference>
<dbReference type="InterPro" id="IPR053163">
    <property type="entry name" value="HTH-type_regulator_Rgg"/>
</dbReference>
<feature type="domain" description="HTH cro/C1-type" evidence="1">
    <location>
        <begin position="31"/>
        <end position="84"/>
    </location>
</feature>
<evidence type="ECO:0000313" key="3">
    <source>
        <dbReference type="Proteomes" id="UP000305511"/>
    </source>
</evidence>
<dbReference type="InterPro" id="IPR011990">
    <property type="entry name" value="TPR-like_helical_dom_sf"/>
</dbReference>
<organism evidence="2 3">
    <name type="scientific">Enterococcus faecalis</name>
    <name type="common">Streptococcus faecalis</name>
    <dbReference type="NCBI Taxonomy" id="1351"/>
    <lineage>
        <taxon>Bacteria</taxon>
        <taxon>Bacillati</taxon>
        <taxon>Bacillota</taxon>
        <taxon>Bacilli</taxon>
        <taxon>Lactobacillales</taxon>
        <taxon>Enterococcaceae</taxon>
        <taxon>Enterococcus</taxon>
    </lineage>
</organism>
<dbReference type="Proteomes" id="UP000305511">
    <property type="component" value="Unassembled WGS sequence"/>
</dbReference>
<dbReference type="Gene3D" id="1.10.260.40">
    <property type="entry name" value="lambda repressor-like DNA-binding domains"/>
    <property type="match status" value="1"/>
</dbReference>
<proteinExistence type="predicted"/>
<dbReference type="EMBL" id="SIYF01000230">
    <property type="protein sequence ID" value="TKK84718.1"/>
    <property type="molecule type" value="Genomic_DNA"/>
</dbReference>
<dbReference type="SMART" id="SM00530">
    <property type="entry name" value="HTH_XRE"/>
    <property type="match status" value="1"/>
</dbReference>
<accession>A0A4U3M6Z2</accession>
<dbReference type="SUPFAM" id="SSF48452">
    <property type="entry name" value="TPR-like"/>
    <property type="match status" value="1"/>
</dbReference>
<comment type="caution">
    <text evidence="2">The sequence shown here is derived from an EMBL/GenBank/DDBJ whole genome shotgun (WGS) entry which is preliminary data.</text>
</comment>
<dbReference type="GO" id="GO:0003677">
    <property type="term" value="F:DNA binding"/>
    <property type="evidence" value="ECO:0007669"/>
    <property type="project" value="InterPro"/>
</dbReference>
<dbReference type="SUPFAM" id="SSF47413">
    <property type="entry name" value="lambda repressor-like DNA-binding domains"/>
    <property type="match status" value="1"/>
</dbReference>
<protein>
    <submittedName>
        <fullName evidence="2">XRE family transcriptional regulator</fullName>
    </submittedName>
</protein>
<gene>
    <name evidence="2" type="ORF">EY666_09765</name>
</gene>
<reference evidence="2 3" key="1">
    <citation type="submission" date="2019-02" db="EMBL/GenBank/DDBJ databases">
        <title>Bacteria dissemination in different level of health care in South Africa: the effectiveness of infections prevention and control.</title>
        <authorList>
            <person name="Shobo C."/>
            <person name="Amoako D.G."/>
            <person name="Allam M."/>
            <person name="Ismail A."/>
            <person name="Bester L.A."/>
            <person name="Essack S.Y."/>
        </authorList>
    </citation>
    <scope>NUCLEOTIDE SEQUENCE [LARGE SCALE GENOMIC DNA]</scope>
    <source>
        <strain evidence="2 3">2SIL2</strain>
    </source>
</reference>
<dbReference type="AlphaFoldDB" id="A0A4U3M6Z2"/>
<dbReference type="PROSITE" id="PS50943">
    <property type="entry name" value="HTH_CROC1"/>
    <property type="match status" value="1"/>
</dbReference>
<evidence type="ECO:0000259" key="1">
    <source>
        <dbReference type="PROSITE" id="PS50943"/>
    </source>
</evidence>
<dbReference type="Gene3D" id="1.25.40.400">
    <property type="match status" value="1"/>
</dbReference>
<sequence>MQNLIINWHKLNKNLLEGAFNLEKKEINFLLKQVRLDTGLKQKDARAGVMSAVSYSKMENGRKSLAFEELVSILTNLQVSLEEFLVMYVQPVLTESARLKLIRLVDQLPSEDALNQIFSMFNEYVERFPDLSSDEMGVYFDVKALFHREYPEKVPPVVHAEQKLAIERIMNKAQYKLFMMDYKIVAQIINDLDITEMKEIFKVLFPISPDTYLSSRTKQHIGNIFLNSITPMMKKKEYAWVNEMIDIAEEHRFIYEDSFFYLSQLTYLKSVYEFFAKKDMLGLQKAHAIIEAIEVIGEEETAVKLRNELQDLLEDKKLMGYSMQDVVIGKS</sequence>
<name>A0A4U3M6Z2_ENTFL</name>
<dbReference type="CDD" id="cd00093">
    <property type="entry name" value="HTH_XRE"/>
    <property type="match status" value="1"/>
</dbReference>